<gene>
    <name evidence="1" type="ORF">SDC9_189057</name>
</gene>
<dbReference type="EMBL" id="VSSQ01098606">
    <property type="protein sequence ID" value="MPN41505.1"/>
    <property type="molecule type" value="Genomic_DNA"/>
</dbReference>
<comment type="caution">
    <text evidence="1">The sequence shown here is derived from an EMBL/GenBank/DDBJ whole genome shotgun (WGS) entry which is preliminary data.</text>
</comment>
<reference evidence="1" key="1">
    <citation type="submission" date="2019-08" db="EMBL/GenBank/DDBJ databases">
        <authorList>
            <person name="Kucharzyk K."/>
            <person name="Murdoch R.W."/>
            <person name="Higgins S."/>
            <person name="Loffler F."/>
        </authorList>
    </citation>
    <scope>NUCLEOTIDE SEQUENCE</scope>
</reference>
<dbReference type="AlphaFoldDB" id="A0A645HR15"/>
<accession>A0A645HR15</accession>
<sequence>MRLYSDFQLGGIHGGSDGYRQDDRRIIGNECIRAHHAFYCLRLDRGAVRSVILPGRHTALRTYEAG</sequence>
<protein>
    <submittedName>
        <fullName evidence="1">Uncharacterized protein</fullName>
    </submittedName>
</protein>
<proteinExistence type="predicted"/>
<name>A0A645HR15_9ZZZZ</name>
<organism evidence="1">
    <name type="scientific">bioreactor metagenome</name>
    <dbReference type="NCBI Taxonomy" id="1076179"/>
    <lineage>
        <taxon>unclassified sequences</taxon>
        <taxon>metagenomes</taxon>
        <taxon>ecological metagenomes</taxon>
    </lineage>
</organism>
<evidence type="ECO:0000313" key="1">
    <source>
        <dbReference type="EMBL" id="MPN41505.1"/>
    </source>
</evidence>